<dbReference type="PANTHER" id="PTHR11431:SF75">
    <property type="entry name" value="FERRITIN"/>
    <property type="match status" value="1"/>
</dbReference>
<evidence type="ECO:0000256" key="4">
    <source>
        <dbReference type="ARBA" id="ARBA00023004"/>
    </source>
</evidence>
<evidence type="ECO:0000256" key="5">
    <source>
        <dbReference type="ARBA" id="ARBA00025111"/>
    </source>
</evidence>
<comment type="similarity">
    <text evidence="1 8">Belongs to the ferritin family.</text>
</comment>
<dbReference type="EMBL" id="CP126212">
    <property type="protein sequence ID" value="WIA13862.1"/>
    <property type="molecule type" value="Genomic_DNA"/>
</dbReference>
<keyword evidence="11" id="KW-1185">Reference proteome</keyword>
<gene>
    <name evidence="10" type="ORF">OEZ85_002435</name>
</gene>
<dbReference type="InterPro" id="IPR009078">
    <property type="entry name" value="Ferritin-like_SF"/>
</dbReference>
<dbReference type="CDD" id="cd01056">
    <property type="entry name" value="Euk_Ferritin"/>
    <property type="match status" value="1"/>
</dbReference>
<evidence type="ECO:0000256" key="6">
    <source>
        <dbReference type="ARBA" id="ARBA00026060"/>
    </source>
</evidence>
<comment type="function">
    <text evidence="8">Stores iron in a soluble, non-toxic, readily available form. Important for iron homeostasis. Iron is taken up in the ferrous form and deposited as ferric hydroxides after oxidation.</text>
</comment>
<evidence type="ECO:0000259" key="9">
    <source>
        <dbReference type="PROSITE" id="PS50905"/>
    </source>
</evidence>
<keyword evidence="8" id="KW-0560">Oxidoreductase</keyword>
<evidence type="ECO:0000256" key="7">
    <source>
        <dbReference type="ARBA" id="ARBA00047990"/>
    </source>
</evidence>
<dbReference type="SUPFAM" id="SSF47240">
    <property type="entry name" value="Ferritin-like"/>
    <property type="match status" value="1"/>
</dbReference>
<proteinExistence type="inferred from homology"/>
<dbReference type="PROSITE" id="PS50905">
    <property type="entry name" value="FERRITIN_LIKE"/>
    <property type="match status" value="1"/>
</dbReference>
<name>A0ABY8U018_TETOB</name>
<evidence type="ECO:0000256" key="2">
    <source>
        <dbReference type="ARBA" id="ARBA00022434"/>
    </source>
</evidence>
<dbReference type="InterPro" id="IPR001519">
    <property type="entry name" value="Ferritin"/>
</dbReference>
<sequence length="289" mass="31091">MGFTNNLVMRTRAPTPVSRPPFCRSHGSVRVSRLVVAVFGSKDSSSGGSSKDVPATRDAEMSGIVFQPFQEVQAQLSVLDDIMDNAGVPGPTTMAAASLARMDYEGGLEAAINEQINVEYTMSYIYHSLAAFMDRDNVGLPGFAAYFKASSDEERHHANLLMAQQTRRGGRVKLKTIHAPESEYASEARGEALWSLELALGLEKLNFGKLRELHAVATEAGDAQVTHFLEDYLLHEQAKDVKKAADLVSRARRAGPGLGVFELDLLLQREYGYGLEGGDGNGAGAAAGA</sequence>
<feature type="domain" description="Ferritin-like diiron" evidence="9">
    <location>
        <begin position="102"/>
        <end position="255"/>
    </location>
</feature>
<dbReference type="Pfam" id="PF00210">
    <property type="entry name" value="Ferritin"/>
    <property type="match status" value="1"/>
</dbReference>
<comment type="catalytic activity">
    <reaction evidence="7 8">
        <text>4 Fe(2+) + O2 + 4 H(+) = 4 Fe(3+) + 2 H2O</text>
        <dbReference type="Rhea" id="RHEA:11148"/>
        <dbReference type="ChEBI" id="CHEBI:15377"/>
        <dbReference type="ChEBI" id="CHEBI:15378"/>
        <dbReference type="ChEBI" id="CHEBI:15379"/>
        <dbReference type="ChEBI" id="CHEBI:29033"/>
        <dbReference type="ChEBI" id="CHEBI:29034"/>
        <dbReference type="EC" id="1.16.3.1"/>
    </reaction>
</comment>
<protein>
    <recommendedName>
        <fullName evidence="8">Ferritin</fullName>
        <ecNumber evidence="8">1.16.3.1</ecNumber>
    </recommendedName>
</protein>
<accession>A0ABY8U018</accession>
<evidence type="ECO:0000256" key="3">
    <source>
        <dbReference type="ARBA" id="ARBA00022723"/>
    </source>
</evidence>
<evidence type="ECO:0000313" key="11">
    <source>
        <dbReference type="Proteomes" id="UP001244341"/>
    </source>
</evidence>
<organism evidence="10 11">
    <name type="scientific">Tetradesmus obliquus</name>
    <name type="common">Green alga</name>
    <name type="synonym">Acutodesmus obliquus</name>
    <dbReference type="NCBI Taxonomy" id="3088"/>
    <lineage>
        <taxon>Eukaryota</taxon>
        <taxon>Viridiplantae</taxon>
        <taxon>Chlorophyta</taxon>
        <taxon>core chlorophytes</taxon>
        <taxon>Chlorophyceae</taxon>
        <taxon>CS clade</taxon>
        <taxon>Sphaeropleales</taxon>
        <taxon>Scenedesmaceae</taxon>
        <taxon>Tetradesmus</taxon>
    </lineage>
</organism>
<dbReference type="EC" id="1.16.3.1" evidence="8"/>
<evidence type="ECO:0000256" key="8">
    <source>
        <dbReference type="RuleBase" id="RU361145"/>
    </source>
</evidence>
<dbReference type="Gene3D" id="1.20.1260.10">
    <property type="match status" value="1"/>
</dbReference>
<dbReference type="InterPro" id="IPR012347">
    <property type="entry name" value="Ferritin-like"/>
</dbReference>
<dbReference type="InterPro" id="IPR008331">
    <property type="entry name" value="Ferritin_DPS_dom"/>
</dbReference>
<evidence type="ECO:0000256" key="1">
    <source>
        <dbReference type="ARBA" id="ARBA00007513"/>
    </source>
</evidence>
<keyword evidence="4 8" id="KW-0408">Iron</keyword>
<dbReference type="PANTHER" id="PTHR11431">
    <property type="entry name" value="FERRITIN"/>
    <property type="match status" value="1"/>
</dbReference>
<keyword evidence="2 8" id="KW-0409">Iron storage</keyword>
<reference evidence="10 11" key="1">
    <citation type="submission" date="2023-05" db="EMBL/GenBank/DDBJ databases">
        <title>A 100% complete, gapless, phased diploid assembly of the Scenedesmus obliquus UTEX 3031 genome.</title>
        <authorList>
            <person name="Biondi T.C."/>
            <person name="Hanschen E.R."/>
            <person name="Kwon T."/>
            <person name="Eng W."/>
            <person name="Kruse C.P.S."/>
            <person name="Koehler S.I."/>
            <person name="Kunde Y."/>
            <person name="Gleasner C.D."/>
            <person name="You Mak K.T."/>
            <person name="Polle J."/>
            <person name="Hovde B.T."/>
            <person name="Starkenburg S.R."/>
        </authorList>
    </citation>
    <scope>NUCLEOTIDE SEQUENCE [LARGE SCALE GENOMIC DNA]</scope>
    <source>
        <strain evidence="10 11">DOE0152z</strain>
    </source>
</reference>
<comment type="function">
    <text evidence="5">Stores iron in a soluble, non-toxic, readily available form. Important for iron homeostasis. Has ferroxidase activity. Iron is taken up in the ferrous form and deposited as ferric hydroxides after oxidation.</text>
</comment>
<comment type="subunit">
    <text evidence="6">Oligomer of 24 subunits. There are two types of subunits: L (light) chain and H (heavy) chain. The major chain can be light or heavy, depending on the species and tissue type. The functional molecule forms a roughly spherical shell with a diameter of 12 nm and contains a central cavity into which the insoluble mineral iron core is deposited.</text>
</comment>
<dbReference type="Proteomes" id="UP001244341">
    <property type="component" value="Chromosome 5b"/>
</dbReference>
<evidence type="ECO:0000313" key="10">
    <source>
        <dbReference type="EMBL" id="WIA13862.1"/>
    </source>
</evidence>
<keyword evidence="3 8" id="KW-0479">Metal-binding</keyword>
<dbReference type="InterPro" id="IPR009040">
    <property type="entry name" value="Ferritin-like_diiron"/>
</dbReference>